<dbReference type="GO" id="GO:0004896">
    <property type="term" value="F:cytokine receptor activity"/>
    <property type="evidence" value="ECO:0007669"/>
    <property type="project" value="TreeGrafter"/>
</dbReference>
<dbReference type="GO" id="GO:0005886">
    <property type="term" value="C:plasma membrane"/>
    <property type="evidence" value="ECO:0007669"/>
    <property type="project" value="TreeGrafter"/>
</dbReference>
<dbReference type="Gene3D" id="2.60.40.10">
    <property type="entry name" value="Immunoglobulins"/>
    <property type="match status" value="2"/>
</dbReference>
<comment type="similarity">
    <text evidence="1">Belongs to the type II cytokine receptor family.</text>
</comment>
<keyword evidence="8" id="KW-1185">Reference proteome</keyword>
<evidence type="ECO:0000313" key="7">
    <source>
        <dbReference type="Ensembl" id="ENSKMAP00000003278.1"/>
    </source>
</evidence>
<keyword evidence="3" id="KW-1015">Disulfide bond</keyword>
<dbReference type="Pfam" id="PF09294">
    <property type="entry name" value="Interfer-bind"/>
    <property type="match status" value="1"/>
</dbReference>
<feature type="domain" description="Fibronectin type-III" evidence="5">
    <location>
        <begin position="19"/>
        <end position="96"/>
    </location>
</feature>
<dbReference type="Ensembl" id="ENSKMAT00000003340.1">
    <property type="protein sequence ID" value="ENSKMAP00000003278.1"/>
    <property type="gene ID" value="ENSKMAG00000002473.1"/>
</dbReference>
<protein>
    <submittedName>
        <fullName evidence="7">Interleukin 22 receptor, alpha 2</fullName>
    </submittedName>
</protein>
<proteinExistence type="inferred from homology"/>
<dbReference type="PANTHER" id="PTHR20859">
    <property type="entry name" value="INTERFERON/INTERLEUKIN RECEPTOR"/>
    <property type="match status" value="1"/>
</dbReference>
<keyword evidence="2" id="KW-0732">Signal</keyword>
<reference evidence="7" key="1">
    <citation type="submission" date="2025-08" db="UniProtKB">
        <authorList>
            <consortium name="Ensembl"/>
        </authorList>
    </citation>
    <scope>IDENTIFICATION</scope>
</reference>
<evidence type="ECO:0000259" key="6">
    <source>
        <dbReference type="Pfam" id="PF09294"/>
    </source>
</evidence>
<feature type="domain" description="Interferon/interleukin receptor" evidence="6">
    <location>
        <begin position="112"/>
        <end position="208"/>
    </location>
</feature>
<dbReference type="InterPro" id="IPR050650">
    <property type="entry name" value="Type-II_Cytokine-TF_Rcpt"/>
</dbReference>
<keyword evidence="4" id="KW-0675">Receptor</keyword>
<dbReference type="CDD" id="cd00063">
    <property type="entry name" value="FN3"/>
    <property type="match status" value="1"/>
</dbReference>
<dbReference type="InterPro" id="IPR015373">
    <property type="entry name" value="Interferon/interleukin_rcp_dom"/>
</dbReference>
<dbReference type="Pfam" id="PF01108">
    <property type="entry name" value="Tissue_fac"/>
    <property type="match status" value="1"/>
</dbReference>
<dbReference type="InterPro" id="IPR003961">
    <property type="entry name" value="FN3_dom"/>
</dbReference>
<name>A0A3Q2ZI42_KRYMA</name>
<evidence type="ECO:0000256" key="1">
    <source>
        <dbReference type="ARBA" id="ARBA00005399"/>
    </source>
</evidence>
<evidence type="ECO:0000256" key="4">
    <source>
        <dbReference type="ARBA" id="ARBA00023170"/>
    </source>
</evidence>
<dbReference type="Proteomes" id="UP000264800">
    <property type="component" value="Unplaced"/>
</dbReference>
<organism evidence="7 8">
    <name type="scientific">Kryptolebias marmoratus</name>
    <name type="common">Mangrove killifish</name>
    <name type="synonym">Rivulus marmoratus</name>
    <dbReference type="NCBI Taxonomy" id="37003"/>
    <lineage>
        <taxon>Eukaryota</taxon>
        <taxon>Metazoa</taxon>
        <taxon>Chordata</taxon>
        <taxon>Craniata</taxon>
        <taxon>Vertebrata</taxon>
        <taxon>Euteleostomi</taxon>
        <taxon>Actinopterygii</taxon>
        <taxon>Neopterygii</taxon>
        <taxon>Teleostei</taxon>
        <taxon>Neoteleostei</taxon>
        <taxon>Acanthomorphata</taxon>
        <taxon>Ovalentaria</taxon>
        <taxon>Atherinomorphae</taxon>
        <taxon>Cyprinodontiformes</taxon>
        <taxon>Rivulidae</taxon>
        <taxon>Kryptolebias</taxon>
    </lineage>
</organism>
<accession>A0A3Q2ZI42</accession>
<evidence type="ECO:0000256" key="3">
    <source>
        <dbReference type="ARBA" id="ARBA00023157"/>
    </source>
</evidence>
<dbReference type="InterPro" id="IPR013783">
    <property type="entry name" value="Ig-like_fold"/>
</dbReference>
<dbReference type="STRING" id="37003.ENSKMAP00000003278"/>
<sequence>MFCFGETSCRKEKLVPLHEGKFKSTDFRNVLHWTPPTNSSSLLYNVQWKIYGEPDWLNAESCQGIHKRHCDLSGVTSKTSEWYYARVCASSAPSGSRSAWALTPRFSPRWDTKISPPSLRASVSKQGIMVQVKASRGLVRKMHQNLLYNVYVIHANKSEEVFEVNCCSEQLILSKMNPRTKYCLQAQTVIPWHFKSSDRCAAKCVKTP</sequence>
<evidence type="ECO:0000313" key="8">
    <source>
        <dbReference type="Proteomes" id="UP000264800"/>
    </source>
</evidence>
<dbReference type="InterPro" id="IPR036116">
    <property type="entry name" value="FN3_sf"/>
</dbReference>
<dbReference type="GeneTree" id="ENSGT00940000165457"/>
<evidence type="ECO:0000256" key="2">
    <source>
        <dbReference type="ARBA" id="ARBA00022729"/>
    </source>
</evidence>
<evidence type="ECO:0000259" key="5">
    <source>
        <dbReference type="Pfam" id="PF01108"/>
    </source>
</evidence>
<dbReference type="FunFam" id="2.60.40.10:FF:000348">
    <property type="entry name" value="Interleukin 20 receptor subunit alpha"/>
    <property type="match status" value="1"/>
</dbReference>
<reference evidence="7" key="2">
    <citation type="submission" date="2025-09" db="UniProtKB">
        <authorList>
            <consortium name="Ensembl"/>
        </authorList>
    </citation>
    <scope>IDENTIFICATION</scope>
</reference>
<dbReference type="SUPFAM" id="SSF49265">
    <property type="entry name" value="Fibronectin type III"/>
    <property type="match status" value="2"/>
</dbReference>
<dbReference type="AlphaFoldDB" id="A0A3Q2ZI42"/>
<dbReference type="PANTHER" id="PTHR20859:SF53">
    <property type="entry name" value="INTERLEUKIN-22 RECEPTOR SUBUNIT ALPHA-1"/>
    <property type="match status" value="1"/>
</dbReference>